<dbReference type="InterPro" id="IPR042099">
    <property type="entry name" value="ANL_N_sf"/>
</dbReference>
<dbReference type="Pfam" id="PF00501">
    <property type="entry name" value="AMP-binding"/>
    <property type="match status" value="1"/>
</dbReference>
<dbReference type="GO" id="GO:0006631">
    <property type="term" value="P:fatty acid metabolic process"/>
    <property type="evidence" value="ECO:0007669"/>
    <property type="project" value="TreeGrafter"/>
</dbReference>
<gene>
    <name evidence="2" type="ORF">SASPL_152261</name>
</gene>
<evidence type="ECO:0000313" key="3">
    <source>
        <dbReference type="Proteomes" id="UP000298416"/>
    </source>
</evidence>
<organism evidence="2">
    <name type="scientific">Salvia splendens</name>
    <name type="common">Scarlet sage</name>
    <dbReference type="NCBI Taxonomy" id="180675"/>
    <lineage>
        <taxon>Eukaryota</taxon>
        <taxon>Viridiplantae</taxon>
        <taxon>Streptophyta</taxon>
        <taxon>Embryophyta</taxon>
        <taxon>Tracheophyta</taxon>
        <taxon>Spermatophyta</taxon>
        <taxon>Magnoliopsida</taxon>
        <taxon>eudicotyledons</taxon>
        <taxon>Gunneridae</taxon>
        <taxon>Pentapetalae</taxon>
        <taxon>asterids</taxon>
        <taxon>lamiids</taxon>
        <taxon>Lamiales</taxon>
        <taxon>Lamiaceae</taxon>
        <taxon>Nepetoideae</taxon>
        <taxon>Mentheae</taxon>
        <taxon>Salviinae</taxon>
        <taxon>Salvia</taxon>
        <taxon>Salvia subgen. Calosphace</taxon>
        <taxon>core Calosphace</taxon>
    </lineage>
</organism>
<dbReference type="Proteomes" id="UP000298416">
    <property type="component" value="Unassembled WGS sequence"/>
</dbReference>
<dbReference type="EMBL" id="PNBA02000021">
    <property type="protein sequence ID" value="KAG6387078.1"/>
    <property type="molecule type" value="Genomic_DNA"/>
</dbReference>
<dbReference type="AlphaFoldDB" id="A0A8X8W320"/>
<protein>
    <recommendedName>
        <fullName evidence="1">AMP-dependent synthetase/ligase domain-containing protein</fullName>
    </recommendedName>
</protein>
<reference evidence="2" key="1">
    <citation type="submission" date="2018-01" db="EMBL/GenBank/DDBJ databases">
        <authorList>
            <person name="Mao J.F."/>
        </authorList>
    </citation>
    <scope>NUCLEOTIDE SEQUENCE</scope>
    <source>
        <strain evidence="2">Huo1</strain>
        <tissue evidence="2">Leaf</tissue>
    </source>
</reference>
<dbReference type="GO" id="GO:0031956">
    <property type="term" value="F:medium-chain fatty acid-CoA ligase activity"/>
    <property type="evidence" value="ECO:0007669"/>
    <property type="project" value="TreeGrafter"/>
</dbReference>
<comment type="caution">
    <text evidence="2">The sequence shown here is derived from an EMBL/GenBank/DDBJ whole genome shotgun (WGS) entry which is preliminary data.</text>
</comment>
<evidence type="ECO:0000313" key="2">
    <source>
        <dbReference type="EMBL" id="KAG6387078.1"/>
    </source>
</evidence>
<accession>A0A8X8W320</accession>
<sequence length="289" mass="30875">MEEAKSAMEVAQSVMLVTDSSSGFWHSKFNIDSVPSLRYICTTGRPKGATLSHSALVIQSLAKIAIVGYDEDDVYLHTAPLCHIGGISSALAVLMAGGCHIIAPKFETESAIEAIRDHSVTSLITVPTMMADFISFHLMNRRSGSIESVSKILNGGGGLSAKLVEQAAKACSSLTFMTLYDPAKESGRLPSDDIETANLSSRGGVCVGKPAPHVELKLCVEETCDGGRILMRGPHTMLYYWGLPPSLGSNPANEGWSDTGDIGRIDEQGNLWLVGRAKEGEEFCLNLLS</sequence>
<dbReference type="PANTHER" id="PTHR43201:SF32">
    <property type="entry name" value="2-SUCCINYLBENZOATE--COA LIGASE, CHLOROPLASTIC_PEROXISOMAL"/>
    <property type="match status" value="1"/>
</dbReference>
<name>A0A8X8W320_SALSN</name>
<dbReference type="PANTHER" id="PTHR43201">
    <property type="entry name" value="ACYL-COA SYNTHETASE"/>
    <property type="match status" value="1"/>
</dbReference>
<dbReference type="InterPro" id="IPR000873">
    <property type="entry name" value="AMP-dep_synth/lig_dom"/>
</dbReference>
<dbReference type="SUPFAM" id="SSF56801">
    <property type="entry name" value="Acetyl-CoA synthetase-like"/>
    <property type="match status" value="1"/>
</dbReference>
<proteinExistence type="predicted"/>
<keyword evidence="3" id="KW-1185">Reference proteome</keyword>
<reference evidence="2" key="2">
    <citation type="submission" date="2020-08" db="EMBL/GenBank/DDBJ databases">
        <title>Plant Genome Project.</title>
        <authorList>
            <person name="Zhang R.-G."/>
        </authorList>
    </citation>
    <scope>NUCLEOTIDE SEQUENCE</scope>
    <source>
        <strain evidence="2">Huo1</strain>
        <tissue evidence="2">Leaf</tissue>
    </source>
</reference>
<evidence type="ECO:0000259" key="1">
    <source>
        <dbReference type="Pfam" id="PF00501"/>
    </source>
</evidence>
<feature type="domain" description="AMP-dependent synthetase/ligase" evidence="1">
    <location>
        <begin position="42"/>
        <end position="241"/>
    </location>
</feature>
<dbReference type="CDD" id="cd04433">
    <property type="entry name" value="AFD_class_I"/>
    <property type="match status" value="1"/>
</dbReference>
<dbReference type="Gene3D" id="3.40.50.12780">
    <property type="entry name" value="N-terminal domain of ligase-like"/>
    <property type="match status" value="1"/>
</dbReference>